<feature type="region of interest" description="Disordered" evidence="2">
    <location>
        <begin position="206"/>
        <end position="268"/>
    </location>
</feature>
<feature type="region of interest" description="Disordered" evidence="2">
    <location>
        <begin position="281"/>
        <end position="388"/>
    </location>
</feature>
<dbReference type="AlphaFoldDB" id="A0A8J8NZQ3"/>
<protein>
    <submittedName>
        <fullName evidence="3">Uncharacterized protein</fullName>
    </submittedName>
</protein>
<feature type="compositionally biased region" description="Acidic residues" evidence="2">
    <location>
        <begin position="967"/>
        <end position="983"/>
    </location>
</feature>
<feature type="coiled-coil region" evidence="1">
    <location>
        <begin position="763"/>
        <end position="790"/>
    </location>
</feature>
<accession>A0A8J8NZQ3</accession>
<gene>
    <name evidence="3" type="ORF">FGO68_gene10178</name>
</gene>
<dbReference type="OrthoDB" id="297993at2759"/>
<feature type="compositionally biased region" description="Basic and acidic residues" evidence="2">
    <location>
        <begin position="163"/>
        <end position="174"/>
    </location>
</feature>
<feature type="region of interest" description="Disordered" evidence="2">
    <location>
        <begin position="1"/>
        <end position="175"/>
    </location>
</feature>
<dbReference type="PANTHER" id="PTHR38150">
    <property type="entry name" value="EF-HAND DOMAIN-CONTAINING PROTEIN"/>
    <property type="match status" value="1"/>
</dbReference>
<name>A0A8J8NZQ3_HALGN</name>
<proteinExistence type="predicted"/>
<comment type="caution">
    <text evidence="3">The sequence shown here is derived from an EMBL/GenBank/DDBJ whole genome shotgun (WGS) entry which is preliminary data.</text>
</comment>
<feature type="compositionally biased region" description="Acidic residues" evidence="2">
    <location>
        <begin position="52"/>
        <end position="66"/>
    </location>
</feature>
<feature type="region of interest" description="Disordered" evidence="2">
    <location>
        <begin position="806"/>
        <end position="828"/>
    </location>
</feature>
<reference evidence="3" key="1">
    <citation type="submission" date="2019-06" db="EMBL/GenBank/DDBJ databases">
        <authorList>
            <person name="Zheng W."/>
        </authorList>
    </citation>
    <scope>NUCLEOTIDE SEQUENCE</scope>
    <source>
        <strain evidence="3">QDHG01</strain>
    </source>
</reference>
<evidence type="ECO:0000256" key="2">
    <source>
        <dbReference type="SAM" id="MobiDB-lite"/>
    </source>
</evidence>
<feature type="compositionally biased region" description="Basic and acidic residues" evidence="2">
    <location>
        <begin position="222"/>
        <end position="251"/>
    </location>
</feature>
<feature type="compositionally biased region" description="Low complexity" evidence="2">
    <location>
        <begin position="1"/>
        <end position="10"/>
    </location>
</feature>
<keyword evidence="4" id="KW-1185">Reference proteome</keyword>
<evidence type="ECO:0000313" key="3">
    <source>
        <dbReference type="EMBL" id="TNV84608.1"/>
    </source>
</evidence>
<feature type="region of interest" description="Disordered" evidence="2">
    <location>
        <begin position="961"/>
        <end position="996"/>
    </location>
</feature>
<evidence type="ECO:0000313" key="4">
    <source>
        <dbReference type="Proteomes" id="UP000785679"/>
    </source>
</evidence>
<sequence>MRGQQQQVQQPPAADGGTGGSKKGFMQSFNDSQRCKPQFQEQFRHANNESDVSIEDGEDLAADVDENLVRAHKKQPVAEKGQQMRDLSGARSLLKQPGFLQQQQQQFSQRKPSVEIATASAARAISANRPSQTNSVLPQTLMRNMNNNQPPPEEQQLPPASTGEEHDPERETDFNKAYSKLVKKFYYQQEQGANILIPEEDLMRVEEEEHYSQSTKGFDPNEVQRRIEEQQRKKEEKLEQMRRDKEAKELEGCTFAPQIKSQPRRDVNKFLEDQKRYLEEKEKRAKMRQERQLAEEQQQVSGSVSAVNEKSRRILEEKLRKAQMPAQQPKQEETPDQQQLPRPQTAKKEFLQKGKAANKAAVERKRSPAAPKEEAFQPQISKKSQKLAEVKRQGQKIEDHLLLEGRKLKEKLAKMEEIDKKHSVKKITNDNSEKYIAQKFLREFDRTIHDMFTLEGQPQQIGNLDELRLNYIRFKELLMRLGLISELTNHTTSANIDSQESVLIIELWKLLKSKQVQEDEEGKQEDVRIKDAKVATMAILRIQHHQPSTLPPSDEQYGRHLAGNFTFADGDIPRIQKRFNLFYLNRLQFQGRLLDEAKQQKSLQQEFVYKPHLNENSSAIAARYRQKLVDGASVAGGEDHQEVNPLTWLTETHYKQVWREQASKIINDERMRECTFQPQRITVNARKRDAGDGASGAGTAGSVATGGKRYQALYAMAKGHQQKDKTDKSKEDYEFEKNKGELTFKPKFATRGAAASSMDANLQLSHEKQIQKQKERFERIKEERERARLLGERGTVITSGGLVYNPQGMGSANKNYRPPATAQKKQGSPEQIIAYPHQSLQIGESPDKHESLRQPQSHQVLAQSSVEEEHQLQEQLLSQLDHEDFLDEQQEDQHSENARLPLLYVDVNLGGIDGAQPERIVVFEGDTAQELAREFCDRHNLDDETQIRLEQLLTQQINSVLTKIREEEDDATGGGAEGEESEESDKNGGGYQSDEI</sequence>
<dbReference type="PANTHER" id="PTHR38150:SF1">
    <property type="entry name" value="PFU DOMAIN-CONTAINING PROTEIN"/>
    <property type="match status" value="1"/>
</dbReference>
<feature type="compositionally biased region" description="Basic and acidic residues" evidence="2">
    <location>
        <begin position="281"/>
        <end position="294"/>
    </location>
</feature>
<evidence type="ECO:0000256" key="1">
    <source>
        <dbReference type="SAM" id="Coils"/>
    </source>
</evidence>
<feature type="compositionally biased region" description="Low complexity" evidence="2">
    <location>
        <begin position="116"/>
        <end position="127"/>
    </location>
</feature>
<organism evidence="3 4">
    <name type="scientific">Halteria grandinella</name>
    <dbReference type="NCBI Taxonomy" id="5974"/>
    <lineage>
        <taxon>Eukaryota</taxon>
        <taxon>Sar</taxon>
        <taxon>Alveolata</taxon>
        <taxon>Ciliophora</taxon>
        <taxon>Intramacronucleata</taxon>
        <taxon>Spirotrichea</taxon>
        <taxon>Stichotrichia</taxon>
        <taxon>Sporadotrichida</taxon>
        <taxon>Halteriidae</taxon>
        <taxon>Halteria</taxon>
    </lineage>
</organism>
<dbReference type="Proteomes" id="UP000785679">
    <property type="component" value="Unassembled WGS sequence"/>
</dbReference>
<keyword evidence="1" id="KW-0175">Coiled coil</keyword>
<dbReference type="EMBL" id="RRYP01002601">
    <property type="protein sequence ID" value="TNV84608.1"/>
    <property type="molecule type" value="Genomic_DNA"/>
</dbReference>
<feature type="compositionally biased region" description="Basic and acidic residues" evidence="2">
    <location>
        <begin position="309"/>
        <end position="320"/>
    </location>
</feature>
<feature type="compositionally biased region" description="Gly residues" evidence="2">
    <location>
        <begin position="987"/>
        <end position="996"/>
    </location>
</feature>
<feature type="compositionally biased region" description="Polar residues" evidence="2">
    <location>
        <begin position="128"/>
        <end position="145"/>
    </location>
</feature>
<feature type="compositionally biased region" description="Basic and acidic residues" evidence="2">
    <location>
        <begin position="361"/>
        <end position="375"/>
    </location>
</feature>